<feature type="region of interest" description="Disordered" evidence="1">
    <location>
        <begin position="243"/>
        <end position="327"/>
    </location>
</feature>
<dbReference type="AlphaFoldDB" id="A0AA39ZXW4"/>
<feature type="compositionally biased region" description="Low complexity" evidence="1">
    <location>
        <begin position="356"/>
        <end position="367"/>
    </location>
</feature>
<feature type="region of interest" description="Disordered" evidence="1">
    <location>
        <begin position="1102"/>
        <end position="1168"/>
    </location>
</feature>
<feature type="compositionally biased region" description="Low complexity" evidence="1">
    <location>
        <begin position="205"/>
        <end position="220"/>
    </location>
</feature>
<feature type="compositionally biased region" description="Low complexity" evidence="1">
    <location>
        <begin position="1119"/>
        <end position="1131"/>
    </location>
</feature>
<feature type="region of interest" description="Disordered" evidence="1">
    <location>
        <begin position="838"/>
        <end position="862"/>
    </location>
</feature>
<feature type="region of interest" description="Disordered" evidence="1">
    <location>
        <begin position="342"/>
        <end position="367"/>
    </location>
</feature>
<evidence type="ECO:0000313" key="2">
    <source>
        <dbReference type="EMBL" id="KAK0705659.1"/>
    </source>
</evidence>
<sequence length="1168" mass="123339">MLSHLRFHRRAPSNPTSPVQVPDQPLTWETAALHDHPQSAEDVSPRPETRPRLETRPRSSNSSQLPPILPPITRVTSDSDLSFEVRDDVRPVSQDSRMPPARPAYDGANGGSFSFIGGLALQNYRRGAQGTQRPESAGAIQSQLPETQLSRAKPPPPPINTGFSFRSASAISKQPKSSSSFVTPTDLQQNAGGATGKRPAGTRLATEPATPSAPAAAPEAQKGKKGLPFLKNPMSTLLMRRRTGHSATDLQPLQFSAEPSYDPRIRGTRVHDFSAPRPRRVVSSADAVTNPVPRPDSAGDYAGPPAPRAPGVSKGTPQPYGLDHGAPWPNLTAFPLADKALPEQPLPAVPPKDDSSASLRTSSSLTSRAGSVNTSVLLNSTSSVRTTASRNLSVSSASVRDSMSALPKHMKSTSSRFSFDMIGAANQEKLLEERHRMRENDKKATDVVAATGQRDSRFDEFDEDSFDYDAMMDDDGLEERIPGVNADYEEDDGFEAVMDPDDDQENFAGFVFQRSNPASSLASPHTPGMLATPRDAEGKAIGFAMTKDATPIMPNAASSFYLQDPSISPGMVDGLSDLHIHELNMVAQSANDEVAVQQPPETAPVGLPPAERHHDDDLYFDEGLADELDFQHDGAIFDESIFDINDTDKYGRPIPGAFAQAKEAMQAACRQPSNRDSDVNSQSTVSRSTAHTSLSAGLQLGSAAAEKEQEDFVSPRELPSEPPTVQSIAIPGQDLAYQAALAEAAQKAAASGKFRRSSSPPPLPAELTITSPTDSSESRKYSDLDGGLEDYEDDPFSATMDDFDFDDEAIIAEANASALASDADGFYGQEFGFYSAPLQQSQPHHSHHSSTSSAAGATGPNAPLSAENLFQYANGGYFGPAGQGLARTTSGRVVSREPNLTPITERSEYSNRNSIMSLALPPPLGSGDGRSSSAASMSSPGLAQLAMLSSDDTDVNMSLSALMKLRSRAWGGSQASVGSSREGSPRSERAGLPPNRDAGAGSPSPAPPWSAPPMAGAGFVPHAHGHARRGSAFSMWSNSDTGSGAGSPTLTVAPLALPLPLPLSSPVPAPAPPLYSPAAPPGNSCSPVLEGDEVDGELRSFDDLMASDPAGRAGPCASPEPMADLAPAELAPAPPVQSRRPGMGHRHKGSADSISYTKEEEPESGGTR</sequence>
<feature type="region of interest" description="Disordered" evidence="1">
    <location>
        <begin position="1"/>
        <end position="106"/>
    </location>
</feature>
<feature type="region of interest" description="Disordered" evidence="1">
    <location>
        <begin position="885"/>
        <end position="938"/>
    </location>
</feature>
<protein>
    <submittedName>
        <fullName evidence="2">Uncharacterized protein</fullName>
    </submittedName>
</protein>
<keyword evidence="3" id="KW-1185">Reference proteome</keyword>
<comment type="caution">
    <text evidence="2">The sequence shown here is derived from an EMBL/GenBank/DDBJ whole genome shotgun (WGS) entry which is preliminary data.</text>
</comment>
<feature type="compositionally biased region" description="Low complexity" evidence="1">
    <location>
        <begin position="693"/>
        <end position="704"/>
    </location>
</feature>
<feature type="compositionally biased region" description="Polar residues" evidence="1">
    <location>
        <begin position="181"/>
        <end position="192"/>
    </location>
</feature>
<feature type="compositionally biased region" description="Basic residues" evidence="1">
    <location>
        <begin position="1"/>
        <end position="11"/>
    </location>
</feature>
<feature type="compositionally biased region" description="Basic and acidic residues" evidence="1">
    <location>
        <begin position="32"/>
        <end position="57"/>
    </location>
</feature>
<reference evidence="2" key="1">
    <citation type="submission" date="2023-06" db="EMBL/GenBank/DDBJ databases">
        <title>Genome-scale phylogeny and comparative genomics of the fungal order Sordariales.</title>
        <authorList>
            <consortium name="Lawrence Berkeley National Laboratory"/>
            <person name="Hensen N."/>
            <person name="Bonometti L."/>
            <person name="Westerberg I."/>
            <person name="Brannstrom I.O."/>
            <person name="Guillou S."/>
            <person name="Cros-Aarteil S."/>
            <person name="Calhoun S."/>
            <person name="Haridas S."/>
            <person name="Kuo A."/>
            <person name="Mondo S."/>
            <person name="Pangilinan J."/>
            <person name="Riley R."/>
            <person name="Labutti K."/>
            <person name="Andreopoulos B."/>
            <person name="Lipzen A."/>
            <person name="Chen C."/>
            <person name="Yanf M."/>
            <person name="Daum C."/>
            <person name="Ng V."/>
            <person name="Clum A."/>
            <person name="Steindorff A."/>
            <person name="Ohm R."/>
            <person name="Martin F."/>
            <person name="Silar P."/>
            <person name="Natvig D."/>
            <person name="Lalanne C."/>
            <person name="Gautier V."/>
            <person name="Ament-Velasquez S.L."/>
            <person name="Kruys A."/>
            <person name="Hutchinson M.I."/>
            <person name="Powell A.J."/>
            <person name="Barry K."/>
            <person name="Miller A.N."/>
            <person name="Grigoriev I.V."/>
            <person name="Debuchy R."/>
            <person name="Gladieux P."/>
            <person name="Thoren M.H."/>
            <person name="Johannesson H."/>
        </authorList>
    </citation>
    <scope>NUCLEOTIDE SEQUENCE</scope>
    <source>
        <strain evidence="2">SMH4607-1</strain>
    </source>
</reference>
<proteinExistence type="predicted"/>
<feature type="region of interest" description="Disordered" evidence="1">
    <location>
        <begin position="668"/>
        <end position="727"/>
    </location>
</feature>
<feature type="compositionally biased region" description="Polar residues" evidence="1">
    <location>
        <begin position="679"/>
        <end position="692"/>
    </location>
</feature>
<feature type="region of interest" description="Disordered" evidence="1">
    <location>
        <begin position="169"/>
        <end position="229"/>
    </location>
</feature>
<feature type="compositionally biased region" description="Low complexity" evidence="1">
    <location>
        <begin position="929"/>
        <end position="938"/>
    </location>
</feature>
<gene>
    <name evidence="2" type="ORF">B0H67DRAFT_558219</name>
</gene>
<feature type="compositionally biased region" description="Basic and acidic residues" evidence="1">
    <location>
        <begin position="261"/>
        <end position="274"/>
    </location>
</feature>
<organism evidence="2 3">
    <name type="scientific">Lasiosphaeris hirsuta</name>
    <dbReference type="NCBI Taxonomy" id="260670"/>
    <lineage>
        <taxon>Eukaryota</taxon>
        <taxon>Fungi</taxon>
        <taxon>Dikarya</taxon>
        <taxon>Ascomycota</taxon>
        <taxon>Pezizomycotina</taxon>
        <taxon>Sordariomycetes</taxon>
        <taxon>Sordariomycetidae</taxon>
        <taxon>Sordariales</taxon>
        <taxon>Lasiosphaeriaceae</taxon>
        <taxon>Lasiosphaeris</taxon>
    </lineage>
</organism>
<feature type="compositionally biased region" description="Low complexity" evidence="1">
    <location>
        <begin position="838"/>
        <end position="860"/>
    </location>
</feature>
<accession>A0AA39ZXW4</accession>
<feature type="region of interest" description="Disordered" evidence="1">
    <location>
        <begin position="752"/>
        <end position="791"/>
    </location>
</feature>
<dbReference type="EMBL" id="JAUKUA010000007">
    <property type="protein sequence ID" value="KAK0705659.1"/>
    <property type="molecule type" value="Genomic_DNA"/>
</dbReference>
<evidence type="ECO:0000313" key="3">
    <source>
        <dbReference type="Proteomes" id="UP001172102"/>
    </source>
</evidence>
<feature type="compositionally biased region" description="Low complexity" evidence="1">
    <location>
        <begin position="169"/>
        <end position="180"/>
    </location>
</feature>
<evidence type="ECO:0000256" key="1">
    <source>
        <dbReference type="SAM" id="MobiDB-lite"/>
    </source>
</evidence>
<feature type="region of interest" description="Disordered" evidence="1">
    <location>
        <begin position="970"/>
        <end position="1024"/>
    </location>
</feature>
<dbReference type="Proteomes" id="UP001172102">
    <property type="component" value="Unassembled WGS sequence"/>
</dbReference>
<name>A0AA39ZXW4_9PEZI</name>
<feature type="compositionally biased region" description="Polar residues" evidence="1">
    <location>
        <begin position="245"/>
        <end position="254"/>
    </location>
</feature>